<feature type="transmembrane region" description="Helical" evidence="4">
    <location>
        <begin position="214"/>
        <end position="233"/>
    </location>
</feature>
<keyword evidence="4" id="KW-0812">Transmembrane</keyword>
<evidence type="ECO:0000256" key="2">
    <source>
        <dbReference type="ARBA" id="ARBA00006727"/>
    </source>
</evidence>
<feature type="transmembrane region" description="Helical" evidence="4">
    <location>
        <begin position="86"/>
        <end position="106"/>
    </location>
</feature>
<keyword evidence="4" id="KW-1133">Transmembrane helix</keyword>
<evidence type="ECO:0000256" key="3">
    <source>
        <dbReference type="SAM" id="MobiDB-lite"/>
    </source>
</evidence>
<gene>
    <name evidence="6" type="ORF">FOB64_002556</name>
</gene>
<dbReference type="InterPro" id="IPR050327">
    <property type="entry name" value="Proton-linked_MCT"/>
</dbReference>
<dbReference type="GO" id="GO:0032218">
    <property type="term" value="P:riboflavin transport"/>
    <property type="evidence" value="ECO:0007669"/>
    <property type="project" value="TreeGrafter"/>
</dbReference>
<evidence type="ECO:0000256" key="4">
    <source>
        <dbReference type="SAM" id="Phobius"/>
    </source>
</evidence>
<feature type="domain" description="Major facilitator superfamily (MFS) profile" evidence="5">
    <location>
        <begin position="85"/>
        <end position="510"/>
    </location>
</feature>
<dbReference type="GO" id="GO:0022857">
    <property type="term" value="F:transmembrane transporter activity"/>
    <property type="evidence" value="ECO:0007669"/>
    <property type="project" value="InterPro"/>
</dbReference>
<evidence type="ECO:0000256" key="1">
    <source>
        <dbReference type="ARBA" id="ARBA00004141"/>
    </source>
</evidence>
<organism evidence="6 7">
    <name type="scientific">Candida albicans</name>
    <name type="common">Yeast</name>
    <dbReference type="NCBI Taxonomy" id="5476"/>
    <lineage>
        <taxon>Eukaryota</taxon>
        <taxon>Fungi</taxon>
        <taxon>Dikarya</taxon>
        <taxon>Ascomycota</taxon>
        <taxon>Saccharomycotina</taxon>
        <taxon>Pichiomycetes</taxon>
        <taxon>Debaryomycetaceae</taxon>
        <taxon>Candida/Lodderomyces clade</taxon>
        <taxon>Candida</taxon>
    </lineage>
</organism>
<feature type="transmembrane region" description="Helical" evidence="4">
    <location>
        <begin position="245"/>
        <end position="265"/>
    </location>
</feature>
<feature type="transmembrane region" description="Helical" evidence="4">
    <location>
        <begin position="185"/>
        <end position="207"/>
    </location>
</feature>
<keyword evidence="4" id="KW-0472">Membrane</keyword>
<dbReference type="InterPro" id="IPR011701">
    <property type="entry name" value="MFS"/>
</dbReference>
<reference evidence="6 7" key="1">
    <citation type="submission" date="2020-03" db="EMBL/GenBank/DDBJ databases">
        <title>FDA dAtabase for Regulatory Grade micrObial Sequences (FDA-ARGOS): Supporting development and validation of Infectious Disease Dx tests.</title>
        <authorList>
            <person name="Campos J."/>
            <person name="Goldberg B."/>
            <person name="Tallon L."/>
            <person name="Sadzewicz L."/>
            <person name="Vavikolanu K."/>
            <person name="Mehta A."/>
            <person name="Aluvathingal J."/>
            <person name="Nadendla S."/>
            <person name="Nandy P."/>
            <person name="Geyer C."/>
            <person name="Yan Y."/>
            <person name="Sichtig H."/>
        </authorList>
    </citation>
    <scope>NUCLEOTIDE SEQUENCE [LARGE SCALE GENOMIC DNA]</scope>
    <source>
        <strain evidence="6 7">FDAARGOS_656</strain>
    </source>
</reference>
<dbReference type="GO" id="GO:0016020">
    <property type="term" value="C:membrane"/>
    <property type="evidence" value="ECO:0007669"/>
    <property type="project" value="UniProtKB-SubCell"/>
</dbReference>
<dbReference type="EMBL" id="JABWAD010000028">
    <property type="protein sequence ID" value="KAF6069848.1"/>
    <property type="molecule type" value="Genomic_DNA"/>
</dbReference>
<evidence type="ECO:0000313" key="7">
    <source>
        <dbReference type="Proteomes" id="UP000536275"/>
    </source>
</evidence>
<dbReference type="SUPFAM" id="SSF103473">
    <property type="entry name" value="MFS general substrate transporter"/>
    <property type="match status" value="1"/>
</dbReference>
<dbReference type="PANTHER" id="PTHR11360:SF177">
    <property type="entry name" value="RIBOFLAVIN TRANSPORTER MCH5"/>
    <property type="match status" value="1"/>
</dbReference>
<feature type="transmembrane region" description="Helical" evidence="4">
    <location>
        <begin position="126"/>
        <end position="149"/>
    </location>
</feature>
<feature type="transmembrane region" description="Helical" evidence="4">
    <location>
        <begin position="488"/>
        <end position="509"/>
    </location>
</feature>
<comment type="subcellular location">
    <subcellularLocation>
        <location evidence="1">Membrane</location>
        <topology evidence="1">Multi-pass membrane protein</topology>
    </subcellularLocation>
</comment>
<feature type="transmembrane region" description="Helical" evidence="4">
    <location>
        <begin position="392"/>
        <end position="413"/>
    </location>
</feature>
<feature type="transmembrane region" description="Helical" evidence="4">
    <location>
        <begin position="419"/>
        <end position="443"/>
    </location>
</feature>
<accession>A0A8H6BXU9</accession>
<feature type="region of interest" description="Disordered" evidence="3">
    <location>
        <begin position="1"/>
        <end position="41"/>
    </location>
</feature>
<feature type="transmembrane region" description="Helical" evidence="4">
    <location>
        <begin position="156"/>
        <end position="179"/>
    </location>
</feature>
<feature type="compositionally biased region" description="Polar residues" evidence="3">
    <location>
        <begin position="1"/>
        <end position="15"/>
    </location>
</feature>
<dbReference type="Proteomes" id="UP000536275">
    <property type="component" value="Unassembled WGS sequence"/>
</dbReference>
<sequence length="517" mass="56612">MNTSTTITPNESNPQEYGPQPIELTTSNSKDDQHNVNNNDNCLNENNHSIITRSITRSTTTISHQSSSLHLLDDPSKFPDGWNNRAMITLFGSFLGMIGSLGYVNSGGVIQSYISTNILINDSQSSIGWIFSIYNFFAFGGILISGIIFDKFGCKIPIFVGVIIMFSGLLATSFCHSLYQFILAYSILAGLGTAFVFGPFVACLSHYFLHKRALVIGISYTGGGLGGVIYPLMCRSLFSKIGYGWTMRIGAFISLFCCGIGWLLVSDRHEEFSPDLEKKKKKKKINQEITTTSSNNSVIDQVENEFISIIKEIFHSIDFKILYKNLLFTVLVFGLLFNGIVFLISIVQLPSYAISHGFSEQQSYLLLVVFNSFSIPGRIIPSYFADQGLGRFNTFCLINCFSLIAFVVIWLPFGNHLTALFIFAGCFGFSSGSVLSLTASLVASIVKTSDVGKGLGTAFFILSIADLFGIPIAGAIASGSKQSYNNLVYFLTACAAIGAIVSFISRYLYGGFNLNRV</sequence>
<dbReference type="PANTHER" id="PTHR11360">
    <property type="entry name" value="MONOCARBOXYLATE TRANSPORTER"/>
    <property type="match status" value="1"/>
</dbReference>
<comment type="caution">
    <text evidence="6">The sequence shown here is derived from an EMBL/GenBank/DDBJ whole genome shotgun (WGS) entry which is preliminary data.</text>
</comment>
<dbReference type="PROSITE" id="PS50850">
    <property type="entry name" value="MFS"/>
    <property type="match status" value="1"/>
</dbReference>
<protein>
    <submittedName>
        <fullName evidence="6">Major Facilitator Superfamily protein</fullName>
    </submittedName>
</protein>
<proteinExistence type="inferred from homology"/>
<evidence type="ECO:0000313" key="6">
    <source>
        <dbReference type="EMBL" id="KAF6069848.1"/>
    </source>
</evidence>
<dbReference type="InterPro" id="IPR036259">
    <property type="entry name" value="MFS_trans_sf"/>
</dbReference>
<feature type="transmembrane region" description="Helical" evidence="4">
    <location>
        <begin position="361"/>
        <end position="380"/>
    </location>
</feature>
<dbReference type="InterPro" id="IPR020846">
    <property type="entry name" value="MFS_dom"/>
</dbReference>
<feature type="transmembrane region" description="Helical" evidence="4">
    <location>
        <begin position="326"/>
        <end position="349"/>
    </location>
</feature>
<dbReference type="Gene3D" id="1.20.1250.20">
    <property type="entry name" value="MFS general substrate transporter like domains"/>
    <property type="match status" value="1"/>
</dbReference>
<name>A0A8H6BXU9_CANAX</name>
<dbReference type="Pfam" id="PF07690">
    <property type="entry name" value="MFS_1"/>
    <property type="match status" value="1"/>
</dbReference>
<evidence type="ECO:0000259" key="5">
    <source>
        <dbReference type="PROSITE" id="PS50850"/>
    </source>
</evidence>
<dbReference type="AlphaFoldDB" id="A0A8H6BXU9"/>
<comment type="similarity">
    <text evidence="2">Belongs to the major facilitator superfamily. Monocarboxylate porter (TC 2.A.1.13) family.</text>
</comment>
<feature type="transmembrane region" description="Helical" evidence="4">
    <location>
        <begin position="455"/>
        <end position="476"/>
    </location>
</feature>